<evidence type="ECO:0000256" key="1">
    <source>
        <dbReference type="ARBA" id="ARBA00010148"/>
    </source>
</evidence>
<dbReference type="EMBL" id="JAGFNZ010000005">
    <property type="protein sequence ID" value="MBW7573545.1"/>
    <property type="molecule type" value="Genomic_DNA"/>
</dbReference>
<dbReference type="RefSeq" id="WP_219965955.1">
    <property type="nucleotide sequence ID" value="NZ_JAGFNZ010000005.1"/>
</dbReference>
<evidence type="ECO:0000256" key="2">
    <source>
        <dbReference type="ARBA" id="ARBA00022448"/>
    </source>
</evidence>
<keyword evidence="3" id="KW-0406">Ion transport</keyword>
<evidence type="ECO:0000256" key="3">
    <source>
        <dbReference type="ARBA" id="ARBA00023065"/>
    </source>
</evidence>
<keyword evidence="5" id="KW-1185">Reference proteome</keyword>
<dbReference type="SUPFAM" id="SSF159468">
    <property type="entry name" value="AtpF-like"/>
    <property type="match status" value="1"/>
</dbReference>
<keyword evidence="2" id="KW-0813">Transport</keyword>
<evidence type="ECO:0000313" key="4">
    <source>
        <dbReference type="EMBL" id="MBW7573545.1"/>
    </source>
</evidence>
<reference evidence="4 5" key="1">
    <citation type="submission" date="2021-03" db="EMBL/GenBank/DDBJ databases">
        <title>Caproiciproducens sp. nov. isolated from feces of cow.</title>
        <authorList>
            <person name="Choi J.-Y."/>
        </authorList>
    </citation>
    <scope>NUCLEOTIDE SEQUENCE [LARGE SCALE GENOMIC DNA]</scope>
    <source>
        <strain evidence="4 5">AGMB10547</strain>
    </source>
</reference>
<protein>
    <submittedName>
        <fullName evidence="4">V-type ATP synthase subunit F</fullName>
    </submittedName>
</protein>
<name>A0ABS7DRW9_9FIRM</name>
<organism evidence="4 5">
    <name type="scientific">Caproiciproducens faecalis</name>
    <dbReference type="NCBI Taxonomy" id="2820301"/>
    <lineage>
        <taxon>Bacteria</taxon>
        <taxon>Bacillati</taxon>
        <taxon>Bacillota</taxon>
        <taxon>Clostridia</taxon>
        <taxon>Eubacteriales</taxon>
        <taxon>Acutalibacteraceae</taxon>
        <taxon>Caproiciproducens</taxon>
    </lineage>
</organism>
<dbReference type="Gene3D" id="3.40.50.10580">
    <property type="entry name" value="ATPase, V1 complex, subunit F"/>
    <property type="match status" value="1"/>
</dbReference>
<accession>A0ABS7DRW9</accession>
<sequence length="102" mass="11446">MRFYLISDNVDTQVGLRLAGIDGVVVHETAEVQKALKEAMAMEDVAVILITETLLSLCPELVYDLKLNQKRPLILEIPDRHGNGRTKDSITRYVREAIGLKI</sequence>
<proteinExistence type="inferred from homology"/>
<comment type="similarity">
    <text evidence="1">Belongs to the V-ATPase F subunit family.</text>
</comment>
<dbReference type="InterPro" id="IPR036906">
    <property type="entry name" value="ATPase_V1_fsu_sf"/>
</dbReference>
<evidence type="ECO:0000313" key="5">
    <source>
        <dbReference type="Proteomes" id="UP000719942"/>
    </source>
</evidence>
<gene>
    <name evidence="4" type="ORF">J5W02_12070</name>
</gene>
<dbReference type="Proteomes" id="UP000719942">
    <property type="component" value="Unassembled WGS sequence"/>
</dbReference>
<dbReference type="Pfam" id="PF01990">
    <property type="entry name" value="ATP-synt_F"/>
    <property type="match status" value="1"/>
</dbReference>
<dbReference type="InterPro" id="IPR008218">
    <property type="entry name" value="ATPase_V1-cplx_f_g_su"/>
</dbReference>
<comment type="caution">
    <text evidence="4">The sequence shown here is derived from an EMBL/GenBank/DDBJ whole genome shotgun (WGS) entry which is preliminary data.</text>
</comment>